<organism evidence="1 2">
    <name type="scientific">Bartonella callosciuri</name>
    <dbReference type="NCBI Taxonomy" id="686223"/>
    <lineage>
        <taxon>Bacteria</taxon>
        <taxon>Pseudomonadati</taxon>
        <taxon>Pseudomonadota</taxon>
        <taxon>Alphaproteobacteria</taxon>
        <taxon>Hyphomicrobiales</taxon>
        <taxon>Bartonellaceae</taxon>
        <taxon>Bartonella</taxon>
    </lineage>
</organism>
<name>A0A840NNK0_9HYPH</name>
<accession>A0A840NNK0</accession>
<evidence type="ECO:0000313" key="2">
    <source>
        <dbReference type="Proteomes" id="UP000561417"/>
    </source>
</evidence>
<dbReference type="Proteomes" id="UP000561417">
    <property type="component" value="Unassembled WGS sequence"/>
</dbReference>
<protein>
    <submittedName>
        <fullName evidence="1">Uncharacterized protein</fullName>
    </submittedName>
</protein>
<keyword evidence="2" id="KW-1185">Reference proteome</keyword>
<dbReference type="AlphaFoldDB" id="A0A840NNK0"/>
<reference evidence="1 2" key="1">
    <citation type="submission" date="2020-08" db="EMBL/GenBank/DDBJ databases">
        <title>Genomic Encyclopedia of Type Strains, Phase IV (KMG-IV): sequencing the most valuable type-strain genomes for metagenomic binning, comparative biology and taxonomic classification.</title>
        <authorList>
            <person name="Goeker M."/>
        </authorList>
    </citation>
    <scope>NUCLEOTIDE SEQUENCE [LARGE SCALE GENOMIC DNA]</scope>
    <source>
        <strain evidence="1 2">DSM 28538</strain>
    </source>
</reference>
<evidence type="ECO:0000313" key="1">
    <source>
        <dbReference type="EMBL" id="MBB5073450.1"/>
    </source>
</evidence>
<gene>
    <name evidence="1" type="ORF">HNQ69_000571</name>
</gene>
<comment type="caution">
    <text evidence="1">The sequence shown here is derived from an EMBL/GenBank/DDBJ whole genome shotgun (WGS) entry which is preliminary data.</text>
</comment>
<proteinExistence type="predicted"/>
<sequence>MNVRYFFAVFAIILFISSDVKASDRIIIQEKTHFITSLTVYKISLFHSKKVSPLLNKVFLPAHPGNHAVLWKSLTSFWGRVGVVYAKLWRYLCASIFFIFK</sequence>
<dbReference type="EMBL" id="JACHIM010000002">
    <property type="protein sequence ID" value="MBB5073450.1"/>
    <property type="molecule type" value="Genomic_DNA"/>
</dbReference>